<feature type="transmembrane region" description="Helical" evidence="1">
    <location>
        <begin position="69"/>
        <end position="89"/>
    </location>
</feature>
<accession>A0A1X7S2B3</accession>
<keyword evidence="1" id="KW-1133">Transmembrane helix</keyword>
<name>A0A1X7S2B3_ZYMT9</name>
<keyword evidence="3" id="KW-1185">Reference proteome</keyword>
<dbReference type="Proteomes" id="UP000215127">
    <property type="component" value="Chromosome 9"/>
</dbReference>
<dbReference type="EMBL" id="LT853700">
    <property type="protein sequence ID" value="SMQ53812.1"/>
    <property type="molecule type" value="Genomic_DNA"/>
</dbReference>
<feature type="transmembrane region" description="Helical" evidence="1">
    <location>
        <begin position="101"/>
        <end position="118"/>
    </location>
</feature>
<evidence type="ECO:0000256" key="1">
    <source>
        <dbReference type="SAM" id="Phobius"/>
    </source>
</evidence>
<reference evidence="2 3" key="1">
    <citation type="submission" date="2016-06" db="EMBL/GenBank/DDBJ databases">
        <authorList>
            <person name="Kjaerup R.B."/>
            <person name="Dalgaard T.S."/>
            <person name="Juul-Madsen H.R."/>
        </authorList>
    </citation>
    <scope>NUCLEOTIDE SEQUENCE [LARGE SCALE GENOMIC DNA]</scope>
</reference>
<proteinExistence type="predicted"/>
<organism evidence="2 3">
    <name type="scientific">Zymoseptoria tritici (strain ST99CH_3D7)</name>
    <dbReference type="NCBI Taxonomy" id="1276538"/>
    <lineage>
        <taxon>Eukaryota</taxon>
        <taxon>Fungi</taxon>
        <taxon>Dikarya</taxon>
        <taxon>Ascomycota</taxon>
        <taxon>Pezizomycotina</taxon>
        <taxon>Dothideomycetes</taxon>
        <taxon>Dothideomycetidae</taxon>
        <taxon>Mycosphaerellales</taxon>
        <taxon>Mycosphaerellaceae</taxon>
        <taxon>Zymoseptoria</taxon>
    </lineage>
</organism>
<feature type="transmembrane region" description="Helical" evidence="1">
    <location>
        <begin position="16"/>
        <end position="40"/>
    </location>
</feature>
<evidence type="ECO:0000313" key="3">
    <source>
        <dbReference type="Proteomes" id="UP000215127"/>
    </source>
</evidence>
<gene>
    <name evidence="2" type="ORF">ZT3D7_G8966</name>
</gene>
<protein>
    <submittedName>
        <fullName evidence="2">Uncharacterized protein</fullName>
    </submittedName>
</protein>
<evidence type="ECO:0000313" key="2">
    <source>
        <dbReference type="EMBL" id="SMQ53812.1"/>
    </source>
</evidence>
<dbReference type="AlphaFoldDB" id="A0A1X7S2B3"/>
<keyword evidence="1" id="KW-0472">Membrane</keyword>
<sequence>MHTWLLSNLSPANISILYMSICTVVSCFITVFLAISFHWAASEPISYNDHVHFILSVGPSVRFGFRWGWYFHTAFSWIYVVFVTFTMTAETHALINLMKANTAWITACFVVGCAWVFGTKMGVFSERRAKPDCACCTAMSTEHSGRQIHNTTATLHQPLVTNADRRPARPSKRS</sequence>
<keyword evidence="1" id="KW-0812">Transmembrane</keyword>